<evidence type="ECO:0000256" key="2">
    <source>
        <dbReference type="SAM" id="Phobius"/>
    </source>
</evidence>
<name>Q07KS4_RHOP5</name>
<dbReference type="OrthoDB" id="8130180at2"/>
<evidence type="ECO:0000313" key="3">
    <source>
        <dbReference type="EMBL" id="ABJ07460.1"/>
    </source>
</evidence>
<proteinExistence type="predicted"/>
<dbReference type="AlphaFoldDB" id="Q07KS4"/>
<keyword evidence="2" id="KW-1133">Transmembrane helix</keyword>
<feature type="compositionally biased region" description="Low complexity" evidence="1">
    <location>
        <begin position="79"/>
        <end position="96"/>
    </location>
</feature>
<sequence>MARERNPNDPYYQDPAANDLRRSARLDQELQAEPDPIIDREYQAVSEPTENRISGGRIAAAIAAVVVLIGALYYGMNMSSTTPTSTATQTDPASPAVRDVTPNRDASTTTGSAPASPQTPASPPSNSSTTPAR</sequence>
<dbReference type="HOGENOM" id="CLU_155039_0_0_5"/>
<feature type="region of interest" description="Disordered" evidence="1">
    <location>
        <begin position="77"/>
        <end position="133"/>
    </location>
</feature>
<feature type="region of interest" description="Disordered" evidence="1">
    <location>
        <begin position="1"/>
        <end position="20"/>
    </location>
</feature>
<dbReference type="KEGG" id="rpe:RPE_3530"/>
<evidence type="ECO:0000256" key="1">
    <source>
        <dbReference type="SAM" id="MobiDB-lite"/>
    </source>
</evidence>
<feature type="region of interest" description="Disordered" evidence="1">
    <location>
        <begin position="26"/>
        <end position="55"/>
    </location>
</feature>
<dbReference type="EMBL" id="CP000463">
    <property type="protein sequence ID" value="ABJ07460.1"/>
    <property type="molecule type" value="Genomic_DNA"/>
</dbReference>
<organism evidence="3">
    <name type="scientific">Rhodopseudomonas palustris (strain BisA53)</name>
    <dbReference type="NCBI Taxonomy" id="316055"/>
    <lineage>
        <taxon>Bacteria</taxon>
        <taxon>Pseudomonadati</taxon>
        <taxon>Pseudomonadota</taxon>
        <taxon>Alphaproteobacteria</taxon>
        <taxon>Hyphomicrobiales</taxon>
        <taxon>Nitrobacteraceae</taxon>
        <taxon>Rhodopseudomonas</taxon>
    </lineage>
</organism>
<protein>
    <submittedName>
        <fullName evidence="3">Uncharacterized protein</fullName>
    </submittedName>
</protein>
<keyword evidence="2" id="KW-0812">Transmembrane</keyword>
<keyword evidence="2" id="KW-0472">Membrane</keyword>
<feature type="transmembrane region" description="Helical" evidence="2">
    <location>
        <begin position="58"/>
        <end position="76"/>
    </location>
</feature>
<feature type="compositionally biased region" description="Low complexity" evidence="1">
    <location>
        <begin position="106"/>
        <end position="133"/>
    </location>
</feature>
<reference evidence="3" key="1">
    <citation type="submission" date="2006-09" db="EMBL/GenBank/DDBJ databases">
        <title>Complete sequence of Rhodopseudomonas palustris BisA53.</title>
        <authorList>
            <consortium name="US DOE Joint Genome Institute"/>
            <person name="Copeland A."/>
            <person name="Lucas S."/>
            <person name="Lapidus A."/>
            <person name="Barry K."/>
            <person name="Detter J.C."/>
            <person name="Glavina del Rio T."/>
            <person name="Hammon N."/>
            <person name="Israni S."/>
            <person name="Dalin E."/>
            <person name="Tice H."/>
            <person name="Pitluck S."/>
            <person name="Chain P."/>
            <person name="Malfatti S."/>
            <person name="Shin M."/>
            <person name="Vergez L."/>
            <person name="Schmutz J."/>
            <person name="Larimer F."/>
            <person name="Land M."/>
            <person name="Hauser L."/>
            <person name="Pelletier D.A."/>
            <person name="Kyrpides N."/>
            <person name="Kim E."/>
            <person name="Harwood C.S."/>
            <person name="Oda Y."/>
            <person name="Richardson P."/>
        </authorList>
    </citation>
    <scope>NUCLEOTIDE SEQUENCE [LARGE SCALE GENOMIC DNA]</scope>
    <source>
        <strain evidence="3">BisA53</strain>
    </source>
</reference>
<dbReference type="STRING" id="316055.RPE_3530"/>
<gene>
    <name evidence="3" type="ordered locus">RPE_3530</name>
</gene>
<accession>Q07KS4</accession>